<name>A0ABR0CD62_PURLI</name>
<evidence type="ECO:0000313" key="3">
    <source>
        <dbReference type="Proteomes" id="UP001287286"/>
    </source>
</evidence>
<evidence type="ECO:0000313" key="2">
    <source>
        <dbReference type="EMBL" id="KAK4094077.1"/>
    </source>
</evidence>
<feature type="region of interest" description="Disordered" evidence="1">
    <location>
        <begin position="62"/>
        <end position="92"/>
    </location>
</feature>
<evidence type="ECO:0000256" key="1">
    <source>
        <dbReference type="SAM" id="MobiDB-lite"/>
    </source>
</evidence>
<dbReference type="EMBL" id="JAWRVI010000004">
    <property type="protein sequence ID" value="KAK4094077.1"/>
    <property type="molecule type" value="Genomic_DNA"/>
</dbReference>
<protein>
    <submittedName>
        <fullName evidence="2">Uncharacterized protein</fullName>
    </submittedName>
</protein>
<reference evidence="2 3" key="1">
    <citation type="journal article" date="2024" name="Microbiol. Resour. Announc.">
        <title>Genome annotations for the ascomycete fungi Trichoderma harzianum, Trichoderma aggressivum, and Purpureocillium lilacinum.</title>
        <authorList>
            <person name="Beijen E.P.W."/>
            <person name="Ohm R.A."/>
        </authorList>
    </citation>
    <scope>NUCLEOTIDE SEQUENCE [LARGE SCALE GENOMIC DNA]</scope>
    <source>
        <strain evidence="2 3">CBS 150709</strain>
    </source>
</reference>
<proteinExistence type="predicted"/>
<keyword evidence="3" id="KW-1185">Reference proteome</keyword>
<organism evidence="2 3">
    <name type="scientific">Purpureocillium lilacinum</name>
    <name type="common">Paecilomyces lilacinus</name>
    <dbReference type="NCBI Taxonomy" id="33203"/>
    <lineage>
        <taxon>Eukaryota</taxon>
        <taxon>Fungi</taxon>
        <taxon>Dikarya</taxon>
        <taxon>Ascomycota</taxon>
        <taxon>Pezizomycotina</taxon>
        <taxon>Sordariomycetes</taxon>
        <taxon>Hypocreomycetidae</taxon>
        <taxon>Hypocreales</taxon>
        <taxon>Ophiocordycipitaceae</taxon>
        <taxon>Purpureocillium</taxon>
    </lineage>
</organism>
<feature type="compositionally biased region" description="Pro residues" evidence="1">
    <location>
        <begin position="67"/>
        <end position="80"/>
    </location>
</feature>
<accession>A0ABR0CD62</accession>
<comment type="caution">
    <text evidence="2">The sequence shown here is derived from an EMBL/GenBank/DDBJ whole genome shotgun (WGS) entry which is preliminary data.</text>
</comment>
<sequence>MGKGNFATSPVVASPAAPGVWPWGKATGPRRVGCSTHSFVSMDAMAHCANGIRADAVSLPPLVQPAARPPRSPPASPPASQPAQATSHRGGGRFGHVPVPIRCIVFCPFVTIHFSPGTVAKGAEEEKLPLFSPPFRPPFFACLGRAGRAMLLEGVGRRRTALVAALGLRLGVSSGAIRVGRRGGGTRAAPSPAGGPSVLAAQAPASGATVASDDPSGAVGEALPADSVANLALDPERLAYPNISQPTHCRAGRKDCPHEHDAQAARRDFQWPILRRCQSPARKQGRLRAAKFLATQLAGVNRSEPGSLNELIAAPGAAQTGIRPWACSGLERGHRESAPSLANGSAIQARATVSDRPLSQPHLVPRCCDLEPLSNGADALAVALSPRETASQVPNLPNPPPGPEVWGGPWYQIMPVAAAASVGAGAGAGSGSGVAHDDAVTAAPTSSMRRALASETHTAPRPSPADLRRWVWHCCRSRMEPLRRLFLHREYHVISCMRPRDSSPIILACSSRFGRWPWIAERDMNLVISRQ</sequence>
<dbReference type="Proteomes" id="UP001287286">
    <property type="component" value="Unassembled WGS sequence"/>
</dbReference>
<gene>
    <name evidence="2" type="ORF">Purlil1_1568</name>
</gene>